<gene>
    <name evidence="1" type="ORF">RRG08_041414</name>
</gene>
<comment type="caution">
    <text evidence="1">The sequence shown here is derived from an EMBL/GenBank/DDBJ whole genome shotgun (WGS) entry which is preliminary data.</text>
</comment>
<dbReference type="EMBL" id="JAWDGP010007770">
    <property type="protein sequence ID" value="KAK3705540.1"/>
    <property type="molecule type" value="Genomic_DNA"/>
</dbReference>
<evidence type="ECO:0000313" key="2">
    <source>
        <dbReference type="Proteomes" id="UP001283361"/>
    </source>
</evidence>
<sequence>MERCFAQSKPPSLPPSIMSLFARRHAWRNNFSAPSYRKDSASYRDFRSTYQGVTISGTYTALKCSQERDSRLTVTGQPAQVYCFLNQKLLNK</sequence>
<dbReference type="AlphaFoldDB" id="A0AAE0XRC5"/>
<evidence type="ECO:0000313" key="1">
    <source>
        <dbReference type="EMBL" id="KAK3705540.1"/>
    </source>
</evidence>
<accession>A0AAE0XRC5</accession>
<organism evidence="1 2">
    <name type="scientific">Elysia crispata</name>
    <name type="common">lettuce slug</name>
    <dbReference type="NCBI Taxonomy" id="231223"/>
    <lineage>
        <taxon>Eukaryota</taxon>
        <taxon>Metazoa</taxon>
        <taxon>Spiralia</taxon>
        <taxon>Lophotrochozoa</taxon>
        <taxon>Mollusca</taxon>
        <taxon>Gastropoda</taxon>
        <taxon>Heterobranchia</taxon>
        <taxon>Euthyneura</taxon>
        <taxon>Panpulmonata</taxon>
        <taxon>Sacoglossa</taxon>
        <taxon>Placobranchoidea</taxon>
        <taxon>Plakobranchidae</taxon>
        <taxon>Elysia</taxon>
    </lineage>
</organism>
<name>A0AAE0XRC5_9GAST</name>
<reference evidence="1" key="1">
    <citation type="journal article" date="2023" name="G3 (Bethesda)">
        <title>A reference genome for the long-term kleptoplast-retaining sea slug Elysia crispata morphotype clarki.</title>
        <authorList>
            <person name="Eastman K.E."/>
            <person name="Pendleton A.L."/>
            <person name="Shaikh M.A."/>
            <person name="Suttiyut T."/>
            <person name="Ogas R."/>
            <person name="Tomko P."/>
            <person name="Gavelis G."/>
            <person name="Widhalm J.R."/>
            <person name="Wisecaver J.H."/>
        </authorList>
    </citation>
    <scope>NUCLEOTIDE SEQUENCE</scope>
    <source>
        <strain evidence="1">ECLA1</strain>
    </source>
</reference>
<protein>
    <submittedName>
        <fullName evidence="1">Uncharacterized protein</fullName>
    </submittedName>
</protein>
<dbReference type="Proteomes" id="UP001283361">
    <property type="component" value="Unassembled WGS sequence"/>
</dbReference>
<proteinExistence type="predicted"/>
<keyword evidence="2" id="KW-1185">Reference proteome</keyword>